<dbReference type="Pfam" id="PF19283">
    <property type="entry name" value="APEH_N"/>
    <property type="match status" value="1"/>
</dbReference>
<keyword evidence="2" id="KW-0378">Hydrolase</keyword>
<dbReference type="STRING" id="81972.D7L2I6"/>
<evidence type="ECO:0000259" key="4">
    <source>
        <dbReference type="Pfam" id="PF19283"/>
    </source>
</evidence>
<keyword evidence="3" id="KW-0472">Membrane</keyword>
<evidence type="ECO:0000313" key="6">
    <source>
        <dbReference type="Proteomes" id="UP000008694"/>
    </source>
</evidence>
<protein>
    <recommendedName>
        <fullName evidence="4">Acylamino-acid-releasing enzyme N-terminal domain-containing protein</fullName>
    </recommendedName>
</protein>
<evidence type="ECO:0000256" key="2">
    <source>
        <dbReference type="ARBA" id="ARBA00022801"/>
    </source>
</evidence>
<keyword evidence="3" id="KW-0812">Transmembrane</keyword>
<dbReference type="eggNOG" id="KOG2100">
    <property type="taxonomic scope" value="Eukaryota"/>
</dbReference>
<dbReference type="InterPro" id="IPR029058">
    <property type="entry name" value="AB_hydrolase_fold"/>
</dbReference>
<evidence type="ECO:0000313" key="5">
    <source>
        <dbReference type="EMBL" id="EFH61800.1"/>
    </source>
</evidence>
<reference evidence="6" key="1">
    <citation type="journal article" date="2011" name="Nat. Genet.">
        <title>The Arabidopsis lyrata genome sequence and the basis of rapid genome size change.</title>
        <authorList>
            <person name="Hu T.T."/>
            <person name="Pattyn P."/>
            <person name="Bakker E.G."/>
            <person name="Cao J."/>
            <person name="Cheng J.-F."/>
            <person name="Clark R.M."/>
            <person name="Fahlgren N."/>
            <person name="Fawcett J.A."/>
            <person name="Grimwood J."/>
            <person name="Gundlach H."/>
            <person name="Haberer G."/>
            <person name="Hollister J.D."/>
            <person name="Ossowski S."/>
            <person name="Ottilar R.P."/>
            <person name="Salamov A.A."/>
            <person name="Schneeberger K."/>
            <person name="Spannagl M."/>
            <person name="Wang X."/>
            <person name="Yang L."/>
            <person name="Nasrallah M.E."/>
            <person name="Bergelson J."/>
            <person name="Carrington J.C."/>
            <person name="Gaut B.S."/>
            <person name="Schmutz J."/>
            <person name="Mayer K.F.X."/>
            <person name="Van de Peer Y."/>
            <person name="Grigoriev I.V."/>
            <person name="Nordborg M."/>
            <person name="Weigel D."/>
            <person name="Guo Y.-L."/>
        </authorList>
    </citation>
    <scope>NUCLEOTIDE SEQUENCE [LARGE SCALE GENOMIC DNA]</scope>
    <source>
        <strain evidence="6">cv. MN47</strain>
    </source>
</reference>
<dbReference type="HOGENOM" id="CLU_1534618_0_0_1"/>
<keyword evidence="3" id="KW-1133">Transmembrane helix</keyword>
<dbReference type="AlphaFoldDB" id="D7L2I6"/>
<organism evidence="6">
    <name type="scientific">Arabidopsis lyrata subsp. lyrata</name>
    <name type="common">Lyre-leaved rock-cress</name>
    <dbReference type="NCBI Taxonomy" id="81972"/>
    <lineage>
        <taxon>Eukaryota</taxon>
        <taxon>Viridiplantae</taxon>
        <taxon>Streptophyta</taxon>
        <taxon>Embryophyta</taxon>
        <taxon>Tracheophyta</taxon>
        <taxon>Spermatophyta</taxon>
        <taxon>Magnoliopsida</taxon>
        <taxon>eudicotyledons</taxon>
        <taxon>Gunneridae</taxon>
        <taxon>Pentapetalae</taxon>
        <taxon>rosids</taxon>
        <taxon>malvids</taxon>
        <taxon>Brassicales</taxon>
        <taxon>Brassicaceae</taxon>
        <taxon>Camelineae</taxon>
        <taxon>Arabidopsis</taxon>
    </lineage>
</organism>
<gene>
    <name evidence="5" type="ORF">ARALYDRAFT_898795</name>
</gene>
<dbReference type="PANTHER" id="PTHR42776:SF4">
    <property type="entry name" value="ACYLAMINO-ACID-RELEASING ENZYME"/>
    <property type="match status" value="1"/>
</dbReference>
<proteinExistence type="inferred from homology"/>
<dbReference type="Gramene" id="scaffold_302765.1">
    <property type="protein sequence ID" value="scaffold_302765.1"/>
    <property type="gene ID" value="scaffold_302765.1"/>
</dbReference>
<dbReference type="GO" id="GO:0004252">
    <property type="term" value="F:serine-type endopeptidase activity"/>
    <property type="evidence" value="ECO:0007669"/>
    <property type="project" value="TreeGrafter"/>
</dbReference>
<dbReference type="Proteomes" id="UP000008694">
    <property type="component" value="Unassembled WGS sequence"/>
</dbReference>
<dbReference type="PANTHER" id="PTHR42776">
    <property type="entry name" value="SERINE PEPTIDASE S9 FAMILY MEMBER"/>
    <property type="match status" value="1"/>
</dbReference>
<keyword evidence="6" id="KW-1185">Reference proteome</keyword>
<feature type="domain" description="Acylamino-acid-releasing enzyme N-terminal" evidence="4">
    <location>
        <begin position="44"/>
        <end position="82"/>
    </location>
</feature>
<sequence length="175" mass="19008">MDSSGTEEEYDSAESKLLEEFMCIPNNPTLTKLGFFKSDSENCRGEVSRVSPSDLNHSWNILALDGDDIVAGAKKPIEAIYVSCSKSEKCDPLVVVIHGGPHSLSPTSFSNNLAYLSSIGNSLLIVNYRGSLGFGEDALQSLPGKVGSQVCMQPAVSFFFFYLSVYLFLMDLKTA</sequence>
<feature type="transmembrane region" description="Helical" evidence="3">
    <location>
        <begin position="152"/>
        <end position="169"/>
    </location>
</feature>
<accession>D7L2I6</accession>
<dbReference type="Gene3D" id="3.40.50.1820">
    <property type="entry name" value="alpha/beta hydrolase"/>
    <property type="match status" value="1"/>
</dbReference>
<evidence type="ECO:0000256" key="3">
    <source>
        <dbReference type="SAM" id="Phobius"/>
    </source>
</evidence>
<dbReference type="SUPFAM" id="SSF53474">
    <property type="entry name" value="alpha/beta-Hydrolases"/>
    <property type="match status" value="1"/>
</dbReference>
<evidence type="ECO:0000256" key="1">
    <source>
        <dbReference type="ARBA" id="ARBA00010040"/>
    </source>
</evidence>
<dbReference type="EMBL" id="GL348715">
    <property type="protein sequence ID" value="EFH61800.1"/>
    <property type="molecule type" value="Genomic_DNA"/>
</dbReference>
<comment type="similarity">
    <text evidence="1">Belongs to the peptidase S9C family.</text>
</comment>
<name>D7L2I6_ARALL</name>
<dbReference type="InterPro" id="IPR045550">
    <property type="entry name" value="AARE_N"/>
</dbReference>